<evidence type="ECO:0000259" key="2">
    <source>
        <dbReference type="PROSITE" id="PS50213"/>
    </source>
</evidence>
<dbReference type="InterPro" id="IPR000782">
    <property type="entry name" value="FAS1_domain"/>
</dbReference>
<gene>
    <name evidence="4" type="primary">LOC108734808</name>
</gene>
<dbReference type="KEGG" id="apln:108734808"/>
<dbReference type="Pfam" id="PF02469">
    <property type="entry name" value="Fasciclin"/>
    <property type="match status" value="3"/>
</dbReference>
<dbReference type="FunFam" id="2.30.180.10:FF:000037">
    <property type="entry name" value="Uncharacterized protein, isoform A"/>
    <property type="match status" value="1"/>
</dbReference>
<dbReference type="InterPro" id="IPR050904">
    <property type="entry name" value="Adhesion/Biosynth-related"/>
</dbReference>
<protein>
    <submittedName>
        <fullName evidence="4">Transforming growth factor-beta-induced protein ig-h3</fullName>
    </submittedName>
</protein>
<keyword evidence="3" id="KW-1185">Reference proteome</keyword>
<dbReference type="SUPFAM" id="SSF82153">
    <property type="entry name" value="FAS1 domain"/>
    <property type="match status" value="3"/>
</dbReference>
<dbReference type="PROSITE" id="PS50213">
    <property type="entry name" value="FAS1"/>
    <property type="match status" value="3"/>
</dbReference>
<dbReference type="RefSeq" id="XP_018321992.1">
    <property type="nucleotide sequence ID" value="XM_018466490.2"/>
</dbReference>
<dbReference type="InterPro" id="IPR036378">
    <property type="entry name" value="FAS1_dom_sf"/>
</dbReference>
<reference evidence="4" key="1">
    <citation type="submission" date="2025-08" db="UniProtKB">
        <authorList>
            <consortium name="RefSeq"/>
        </authorList>
    </citation>
    <scope>IDENTIFICATION</scope>
    <source>
        <tissue evidence="4">Entire body</tissue>
    </source>
</reference>
<dbReference type="SMART" id="SM00554">
    <property type="entry name" value="FAS1"/>
    <property type="match status" value="3"/>
</dbReference>
<evidence type="ECO:0000256" key="1">
    <source>
        <dbReference type="SAM" id="SignalP"/>
    </source>
</evidence>
<dbReference type="InParanoid" id="A0A1W4WNF1"/>
<evidence type="ECO:0000313" key="4">
    <source>
        <dbReference type="RefSeq" id="XP_018321992.1"/>
    </source>
</evidence>
<dbReference type="Proteomes" id="UP000192223">
    <property type="component" value="Unplaced"/>
</dbReference>
<dbReference type="PANTHER" id="PTHR10900">
    <property type="entry name" value="PERIOSTIN-RELATED"/>
    <property type="match status" value="1"/>
</dbReference>
<dbReference type="AlphaFoldDB" id="A0A1W4WNF1"/>
<accession>A0A1W4WNF1</accession>
<dbReference type="Gene3D" id="2.30.180.10">
    <property type="entry name" value="FAS1 domain"/>
    <property type="match status" value="3"/>
</dbReference>
<dbReference type="GeneID" id="108734808"/>
<dbReference type="OrthoDB" id="286301at2759"/>
<feature type="domain" description="FAS1" evidence="2">
    <location>
        <begin position="362"/>
        <end position="492"/>
    </location>
</feature>
<sequence>MIRQAGICLVLILCVSDVFPTDRVFRLPNISQIDDQELKSIGVDRFFSLFSVFTNDNVVVSDEQFTIFAPSGNVNSQEMSVIETKEQLEQLLLNHIILGSRIDPSNITDGIYKTAGGQLIHVTSKDGKFLANSAGIIESKVVSPNGVLIVIDSYLFLDKSELNEEMKNKTLEKPAAILPLIKRKEQDSKTPEGTASFMENVLQVLSYLKSGVRVFHHFLSRSNVSKLIKEDEEYTVLVPTDHAFHRWHPIDWGFYPFSVPEFTENIIMNHFVKGNYRQEIIRDGDVLKTLGDQDLLFRKNPTLTVNGILVVKGDTPLKKGNIMFIAEVLFVNESVVSRLHQQHRDKETPPLLAFPWFGAQFLSHAFLALERDNRFKQITRFLNLADLAPHVSGTGYTFFVPTDKAFEELGLDKMPDNYLSNSEGLQILLNHFVKGRLYDKDLKDSSAIQTLGNKSIIISRENGRLTVNNATVIESEVFVYNLGTMYYVDKLLFINKNLLSGTTTTKLSATTQSSSTSTAVDTITEETSSDAPELFTTSVSDAFTMDPDSVTIEPSGILNVTQK</sequence>
<feature type="signal peptide" evidence="1">
    <location>
        <begin position="1"/>
        <end position="20"/>
    </location>
</feature>
<dbReference type="FunCoup" id="A0A1W4WNF1">
    <property type="interactions" value="12"/>
</dbReference>
<name>A0A1W4WNF1_AGRPL</name>
<feature type="domain" description="FAS1" evidence="2">
    <location>
        <begin position="30"/>
        <end position="155"/>
    </location>
</feature>
<organism evidence="3 4">
    <name type="scientific">Agrilus planipennis</name>
    <name type="common">Emerald ash borer</name>
    <name type="synonym">Agrilus marcopoli</name>
    <dbReference type="NCBI Taxonomy" id="224129"/>
    <lineage>
        <taxon>Eukaryota</taxon>
        <taxon>Metazoa</taxon>
        <taxon>Ecdysozoa</taxon>
        <taxon>Arthropoda</taxon>
        <taxon>Hexapoda</taxon>
        <taxon>Insecta</taxon>
        <taxon>Pterygota</taxon>
        <taxon>Neoptera</taxon>
        <taxon>Endopterygota</taxon>
        <taxon>Coleoptera</taxon>
        <taxon>Polyphaga</taxon>
        <taxon>Elateriformia</taxon>
        <taxon>Buprestoidea</taxon>
        <taxon>Buprestidae</taxon>
        <taxon>Agrilinae</taxon>
        <taxon>Agrilus</taxon>
    </lineage>
</organism>
<dbReference type="STRING" id="224129.A0A1W4WNF1"/>
<proteinExistence type="predicted"/>
<feature type="domain" description="FAS1" evidence="2">
    <location>
        <begin position="198"/>
        <end position="329"/>
    </location>
</feature>
<keyword evidence="1" id="KW-0732">Signal</keyword>
<feature type="chain" id="PRO_5010748324" evidence="1">
    <location>
        <begin position="21"/>
        <end position="563"/>
    </location>
</feature>
<dbReference type="PANTHER" id="PTHR10900:SF124">
    <property type="entry name" value="FI05614P"/>
    <property type="match status" value="1"/>
</dbReference>
<evidence type="ECO:0000313" key="3">
    <source>
        <dbReference type="Proteomes" id="UP000192223"/>
    </source>
</evidence>